<name>A0ACB8SZ28_9AGAM</name>
<comment type="caution">
    <text evidence="1">The sequence shown here is derived from an EMBL/GenBank/DDBJ whole genome shotgun (WGS) entry which is preliminary data.</text>
</comment>
<accession>A0ACB8SZ28</accession>
<dbReference type="EMBL" id="MU277211">
    <property type="protein sequence ID" value="KAI0061729.1"/>
    <property type="molecule type" value="Genomic_DNA"/>
</dbReference>
<reference evidence="1" key="2">
    <citation type="journal article" date="2022" name="New Phytol.">
        <title>Evolutionary transition to the ectomycorrhizal habit in the genomes of a hyperdiverse lineage of mushroom-forming fungi.</title>
        <authorList>
            <person name="Looney B."/>
            <person name="Miyauchi S."/>
            <person name="Morin E."/>
            <person name="Drula E."/>
            <person name="Courty P.E."/>
            <person name="Kohler A."/>
            <person name="Kuo A."/>
            <person name="LaButti K."/>
            <person name="Pangilinan J."/>
            <person name="Lipzen A."/>
            <person name="Riley R."/>
            <person name="Andreopoulos W."/>
            <person name="He G."/>
            <person name="Johnson J."/>
            <person name="Nolan M."/>
            <person name="Tritt A."/>
            <person name="Barry K.W."/>
            <person name="Grigoriev I.V."/>
            <person name="Nagy L.G."/>
            <person name="Hibbett D."/>
            <person name="Henrissat B."/>
            <person name="Matheny P.B."/>
            <person name="Labbe J."/>
            <person name="Martin F.M."/>
        </authorList>
    </citation>
    <scope>NUCLEOTIDE SEQUENCE</scope>
    <source>
        <strain evidence="1">HHB10654</strain>
    </source>
</reference>
<evidence type="ECO:0000313" key="2">
    <source>
        <dbReference type="Proteomes" id="UP000814140"/>
    </source>
</evidence>
<sequence length="504" mass="56614">MFIALLSSLLGSAIALYAYTRWRQSLRNSKGLPLPPGPRPRFLVGNLRDLPAGGDEWLAYRQLSRTYESDLIYLNVFGSHILSVNSHKAANELLDKKSMVYSDRPRLPMVKELMGWDWNLVLMSYSEGFSEHRKLVQKSFQPNVVTSLHRPVMRREVTVLLKNLLKRPDNFEEHLKSMAGAIIMMVTYGYQVLPKDDPYVKLAEAVRDHDENIPGGNLVDIFPILKFVPSWFPGAAYKRAAMYSRKLSEKMRNGPYTMVKERMAAGTAVPSMVSSLLEEKYSNESVNAEDLIKNCGGVTAASLSNFFLAMITHPQTQERAQRELDEVIGRERLPEFDDRPRLPYLSGLVKEVLRWKAVAPLGAPHSTTADDEYRGMFIPKGTTVLANLAAMLHDESVYEHPDEFKPERFLSTQDGIEGAPDPVRTAFGFGRRICPGRFFADDSMWLAIANILHAFRLAKAVGPDGRVLEPDVKWSSGLISIPSSFPCAIKLRFAGAEALFTMAD</sequence>
<gene>
    <name evidence="1" type="ORF">BV25DRAFT_1870705</name>
</gene>
<protein>
    <submittedName>
        <fullName evidence="1">Cytochrome P450</fullName>
    </submittedName>
</protein>
<proteinExistence type="predicted"/>
<organism evidence="1 2">
    <name type="scientific">Artomyces pyxidatus</name>
    <dbReference type="NCBI Taxonomy" id="48021"/>
    <lineage>
        <taxon>Eukaryota</taxon>
        <taxon>Fungi</taxon>
        <taxon>Dikarya</taxon>
        <taxon>Basidiomycota</taxon>
        <taxon>Agaricomycotina</taxon>
        <taxon>Agaricomycetes</taxon>
        <taxon>Russulales</taxon>
        <taxon>Auriscalpiaceae</taxon>
        <taxon>Artomyces</taxon>
    </lineage>
</organism>
<keyword evidence="2" id="KW-1185">Reference proteome</keyword>
<reference evidence="1" key="1">
    <citation type="submission" date="2021-03" db="EMBL/GenBank/DDBJ databases">
        <authorList>
            <consortium name="DOE Joint Genome Institute"/>
            <person name="Ahrendt S."/>
            <person name="Looney B.P."/>
            <person name="Miyauchi S."/>
            <person name="Morin E."/>
            <person name="Drula E."/>
            <person name="Courty P.E."/>
            <person name="Chicoki N."/>
            <person name="Fauchery L."/>
            <person name="Kohler A."/>
            <person name="Kuo A."/>
            <person name="Labutti K."/>
            <person name="Pangilinan J."/>
            <person name="Lipzen A."/>
            <person name="Riley R."/>
            <person name="Andreopoulos W."/>
            <person name="He G."/>
            <person name="Johnson J."/>
            <person name="Barry K.W."/>
            <person name="Grigoriev I.V."/>
            <person name="Nagy L."/>
            <person name="Hibbett D."/>
            <person name="Henrissat B."/>
            <person name="Matheny P.B."/>
            <person name="Labbe J."/>
            <person name="Martin F."/>
        </authorList>
    </citation>
    <scope>NUCLEOTIDE SEQUENCE</scope>
    <source>
        <strain evidence="1">HHB10654</strain>
    </source>
</reference>
<dbReference type="Proteomes" id="UP000814140">
    <property type="component" value="Unassembled WGS sequence"/>
</dbReference>
<evidence type="ECO:0000313" key="1">
    <source>
        <dbReference type="EMBL" id="KAI0061729.1"/>
    </source>
</evidence>